<evidence type="ECO:0000313" key="2">
    <source>
        <dbReference type="EMBL" id="NLS08997.1"/>
    </source>
</evidence>
<gene>
    <name evidence="2" type="ORF">HGQ17_03070</name>
</gene>
<evidence type="ECO:0008006" key="4">
    <source>
        <dbReference type="Google" id="ProtNLM"/>
    </source>
</evidence>
<dbReference type="RefSeq" id="WP_168886505.1">
    <property type="nucleotide sequence ID" value="NZ_JABAHY010000002.1"/>
</dbReference>
<proteinExistence type="predicted"/>
<dbReference type="EMBL" id="JABAHY010000002">
    <property type="protein sequence ID" value="NLS08997.1"/>
    <property type="molecule type" value="Genomic_DNA"/>
</dbReference>
<keyword evidence="1" id="KW-0812">Transmembrane</keyword>
<evidence type="ECO:0000313" key="3">
    <source>
        <dbReference type="Proteomes" id="UP000523139"/>
    </source>
</evidence>
<keyword evidence="1" id="KW-0472">Membrane</keyword>
<reference evidence="2 3" key="1">
    <citation type="submission" date="2020-04" db="EMBL/GenBank/DDBJ databases">
        <title>Nesterenkonia sp. nov., isolated from marine sediment.</title>
        <authorList>
            <person name="Zhang G."/>
        </authorList>
    </citation>
    <scope>NUCLEOTIDE SEQUENCE [LARGE SCALE GENOMIC DNA]</scope>
    <source>
        <strain evidence="2 3">MY13</strain>
    </source>
</reference>
<name>A0A7X8THT5_9MICC</name>
<keyword evidence="3" id="KW-1185">Reference proteome</keyword>
<protein>
    <recommendedName>
        <fullName evidence="4">DUF3188 domain-containing protein</fullName>
    </recommendedName>
</protein>
<dbReference type="Proteomes" id="UP000523139">
    <property type="component" value="Unassembled WGS sequence"/>
</dbReference>
<organism evidence="2 3">
    <name type="scientific">Nesterenkonia sedimenti</name>
    <dbReference type="NCBI Taxonomy" id="1463632"/>
    <lineage>
        <taxon>Bacteria</taxon>
        <taxon>Bacillati</taxon>
        <taxon>Actinomycetota</taxon>
        <taxon>Actinomycetes</taxon>
        <taxon>Micrococcales</taxon>
        <taxon>Micrococcaceae</taxon>
        <taxon>Nesterenkonia</taxon>
    </lineage>
</organism>
<keyword evidence="1" id="KW-1133">Transmembrane helix</keyword>
<evidence type="ECO:0000256" key="1">
    <source>
        <dbReference type="SAM" id="Phobius"/>
    </source>
</evidence>
<comment type="caution">
    <text evidence="2">The sequence shown here is derived from an EMBL/GenBank/DDBJ whole genome shotgun (WGS) entry which is preliminary data.</text>
</comment>
<sequence length="86" mass="8937">MTNNAQLDPWSTGTPAYRAALVIGMGATFLGILALITAAFTDIGALRTTGMILIGAGILSHVIGIGLRKRQATQIIRNRQSAAGSE</sequence>
<accession>A0A7X8THT5</accession>
<feature type="transmembrane region" description="Helical" evidence="1">
    <location>
        <begin position="46"/>
        <end position="67"/>
    </location>
</feature>
<feature type="transmembrane region" description="Helical" evidence="1">
    <location>
        <begin position="20"/>
        <end position="40"/>
    </location>
</feature>
<dbReference type="AlphaFoldDB" id="A0A7X8THT5"/>